<comment type="caution">
    <text evidence="2">The sequence shown here is derived from an EMBL/GenBank/DDBJ whole genome shotgun (WGS) entry which is preliminary data.</text>
</comment>
<keyword evidence="1" id="KW-0472">Membrane</keyword>
<proteinExistence type="predicted"/>
<evidence type="ECO:0000256" key="1">
    <source>
        <dbReference type="SAM" id="Phobius"/>
    </source>
</evidence>
<keyword evidence="1" id="KW-0812">Transmembrane</keyword>
<sequence>MLVSLCTTLLVFALTPDATLLGALKMMAFGTVLSIAITAIYPEVRGVKAGDTVSVVTGGGLPSLLGRIGRASAAARKNEQIKIILDNGNEVVGVVESYTGLIGPAKIRLLYEEKLVE</sequence>
<dbReference type="Proteomes" id="UP000789941">
    <property type="component" value="Unassembled WGS sequence"/>
</dbReference>
<accession>A0A5E4LRX7</accession>
<organism evidence="2 3">
    <name type="scientific">Candidatus Bilamarchaeum dharawalense</name>
    <dbReference type="NCBI Taxonomy" id="2885759"/>
    <lineage>
        <taxon>Archaea</taxon>
        <taxon>Candidatus Micrarchaeota</taxon>
        <taxon>Candidatus Micrarchaeia</taxon>
        <taxon>Candidatus Anstonellales</taxon>
        <taxon>Candidatus Bilamarchaeaceae</taxon>
        <taxon>Candidatus Bilamarchaeum</taxon>
    </lineage>
</organism>
<evidence type="ECO:0000313" key="3">
    <source>
        <dbReference type="Proteomes" id="UP000789941"/>
    </source>
</evidence>
<reference evidence="2 3" key="1">
    <citation type="submission" date="2019-08" db="EMBL/GenBank/DDBJ databases">
        <authorList>
            <person name="Vazquez-Campos X."/>
        </authorList>
    </citation>
    <scope>NUCLEOTIDE SEQUENCE [LARGE SCALE GENOMIC DNA]</scope>
    <source>
        <strain evidence="2">LFW-283_2</strain>
    </source>
</reference>
<feature type="transmembrane region" description="Helical" evidence="1">
    <location>
        <begin position="23"/>
        <end position="41"/>
    </location>
</feature>
<keyword evidence="1" id="KW-1133">Transmembrane helix</keyword>
<evidence type="ECO:0000313" key="2">
    <source>
        <dbReference type="EMBL" id="VVC02792.1"/>
    </source>
</evidence>
<protein>
    <submittedName>
        <fullName evidence="2">Uncharacterized protein</fullName>
    </submittedName>
</protein>
<gene>
    <name evidence="2" type="ORF">LFW2832_01238</name>
</gene>
<dbReference type="EMBL" id="CABMJJ010000003">
    <property type="protein sequence ID" value="VVC02792.1"/>
    <property type="molecule type" value="Genomic_DNA"/>
</dbReference>
<name>A0A5E4LRX7_9ARCH</name>
<dbReference type="AlphaFoldDB" id="A0A5E4LRX7"/>